<dbReference type="AlphaFoldDB" id="A0A7U4LF89"/>
<dbReference type="RefSeq" id="WP_044331902.1">
    <property type="nucleotide sequence ID" value="NZ_CP010836.1"/>
</dbReference>
<dbReference type="KEGG" id="sphi:TS85_09790"/>
<dbReference type="OrthoDB" id="7848234at2"/>
<sequence>MMRPLLAASALWLALAGASAPDTPRIERVDPLTVQDDDFARHRDPAEWKGLRVDRISFTEERGHWRMWRIANRARSGPLWFVPHDNENAGFEAALVAVRRYGGVIVAVDSGVSPGDDGIRFNRAVEYGPPIDPNRNFDSALPGYARAVLANYRGPGPVIALHTNSPGFDPTDSKCNRDDPKTNGVISIRFCDDTLIPSASQSRAYPFDDDDTVAFATFLAKGTPSDAYCRDQMVGADFNVVQERVLTSDGSASNYAVLHGLRYLNFETQERGLEPAALAGARDRLLWMIDRAIALCAPEVKAAR</sequence>
<proteinExistence type="predicted"/>
<keyword evidence="3" id="KW-1185">Reference proteome</keyword>
<dbReference type="EMBL" id="CP010836">
    <property type="protein sequence ID" value="AJP72013.1"/>
    <property type="molecule type" value="Genomic_DNA"/>
</dbReference>
<dbReference type="Proteomes" id="UP000032300">
    <property type="component" value="Chromosome"/>
</dbReference>
<protein>
    <submittedName>
        <fullName evidence="2">Uncharacterized protein</fullName>
    </submittedName>
</protein>
<reference evidence="2 3" key="1">
    <citation type="journal article" date="2015" name="Int. J. Syst. Evol. Microbiol.">
        <title>Sphingomonas hengshuiensis sp. nov., isolated from lake wetland.</title>
        <authorList>
            <person name="Wei S."/>
            <person name="Wang T."/>
            <person name="Liu H."/>
            <person name="Zhang C."/>
            <person name="Guo J."/>
            <person name="Wang Q."/>
            <person name="Liang K."/>
            <person name="Zhang Z."/>
        </authorList>
    </citation>
    <scope>NUCLEOTIDE SEQUENCE [LARGE SCALE GENOMIC DNA]</scope>
    <source>
        <strain evidence="2 3">WHSC-8</strain>
    </source>
</reference>
<reference evidence="2 3" key="2">
    <citation type="submission" date="2015-02" db="EMBL/GenBank/DDBJ databases">
        <title>The complete genome of Sphingomonas hengshuiensis sp. WHSC-8 isolated from soil of Hengshui Lake.</title>
        <authorList>
            <person name="Wei S."/>
            <person name="Guo J."/>
            <person name="Su C."/>
            <person name="Wu R."/>
            <person name="Zhang Z."/>
            <person name="Liang K."/>
            <person name="Li H."/>
            <person name="Wang T."/>
            <person name="Liu H."/>
            <person name="Zhang C."/>
            <person name="Li Z."/>
            <person name="Wang Q."/>
            <person name="Meng J."/>
        </authorList>
    </citation>
    <scope>NUCLEOTIDE SEQUENCE [LARGE SCALE GENOMIC DNA]</scope>
    <source>
        <strain evidence="2 3">WHSC-8</strain>
    </source>
</reference>
<gene>
    <name evidence="2" type="ORF">TS85_09790</name>
</gene>
<organism evidence="2 3">
    <name type="scientific">Sphingomonas hengshuiensis</name>
    <dbReference type="NCBI Taxonomy" id="1609977"/>
    <lineage>
        <taxon>Bacteria</taxon>
        <taxon>Pseudomonadati</taxon>
        <taxon>Pseudomonadota</taxon>
        <taxon>Alphaproteobacteria</taxon>
        <taxon>Sphingomonadales</taxon>
        <taxon>Sphingomonadaceae</taxon>
        <taxon>Sphingomonas</taxon>
    </lineage>
</organism>
<evidence type="ECO:0000256" key="1">
    <source>
        <dbReference type="SAM" id="SignalP"/>
    </source>
</evidence>
<keyword evidence="1" id="KW-0732">Signal</keyword>
<feature type="chain" id="PRO_5030884243" evidence="1">
    <location>
        <begin position="21"/>
        <end position="304"/>
    </location>
</feature>
<feature type="signal peptide" evidence="1">
    <location>
        <begin position="1"/>
        <end position="20"/>
    </location>
</feature>
<name>A0A7U4LF89_9SPHN</name>
<accession>A0A7U4LF89</accession>
<evidence type="ECO:0000313" key="2">
    <source>
        <dbReference type="EMBL" id="AJP72013.1"/>
    </source>
</evidence>
<evidence type="ECO:0000313" key="3">
    <source>
        <dbReference type="Proteomes" id="UP000032300"/>
    </source>
</evidence>